<dbReference type="EMBL" id="JADJZA010000001">
    <property type="protein sequence ID" value="MBK9296278.1"/>
    <property type="molecule type" value="Genomic_DNA"/>
</dbReference>
<dbReference type="PANTHER" id="PTHR30437:SF4">
    <property type="entry name" value="TRANSCRIPTION ELONGATION FACTOR GREA"/>
    <property type="match status" value="1"/>
</dbReference>
<comment type="function">
    <text evidence="6 8">Necessary for efficient RNA polymerase transcription elongation past template-encoded arresting sites. The arresting sites in DNA have the property of trapping a certain fraction of elongating RNA polymerases that pass through, resulting in locked ternary complexes. Cleavage of the nascent transcript by cleavage factors such as GreA or GreB allows the resumption of elongation from the new 3'terminus. GreA releases sequences of 2 to 3 nucleotides.</text>
</comment>
<dbReference type="GO" id="GO:0006354">
    <property type="term" value="P:DNA-templated transcription elongation"/>
    <property type="evidence" value="ECO:0007669"/>
    <property type="project" value="TreeGrafter"/>
</dbReference>
<dbReference type="InterPro" id="IPR022691">
    <property type="entry name" value="Tscrpt_elong_fac_GreA/B_N"/>
</dbReference>
<evidence type="ECO:0000313" key="12">
    <source>
        <dbReference type="Proteomes" id="UP000727993"/>
    </source>
</evidence>
<gene>
    <name evidence="8" type="primary">greA</name>
    <name evidence="11" type="ORF">IPN02_05315</name>
</gene>
<evidence type="ECO:0000313" key="11">
    <source>
        <dbReference type="EMBL" id="MBK9296278.1"/>
    </source>
</evidence>
<feature type="domain" description="Transcription elongation factor GreA/GreB N-terminal" evidence="10">
    <location>
        <begin position="7"/>
        <end position="75"/>
    </location>
</feature>
<evidence type="ECO:0000259" key="9">
    <source>
        <dbReference type="Pfam" id="PF01272"/>
    </source>
</evidence>
<dbReference type="Gene3D" id="1.10.287.180">
    <property type="entry name" value="Transcription elongation factor, GreA/GreB, N-terminal domain"/>
    <property type="match status" value="1"/>
</dbReference>
<dbReference type="InterPro" id="IPR001437">
    <property type="entry name" value="Tscrpt_elong_fac_GreA/B_C"/>
</dbReference>
<dbReference type="FunFam" id="1.10.287.180:FF:000001">
    <property type="entry name" value="Transcription elongation factor GreA"/>
    <property type="match status" value="1"/>
</dbReference>
<dbReference type="AlphaFoldDB" id="A0A936TCI6"/>
<dbReference type="PROSITE" id="PS00829">
    <property type="entry name" value="GREAB_1"/>
    <property type="match status" value="1"/>
</dbReference>
<evidence type="ECO:0000256" key="2">
    <source>
        <dbReference type="ARBA" id="ARBA00013729"/>
    </source>
</evidence>
<name>A0A936TCI6_9ACTN</name>
<dbReference type="GO" id="GO:0032784">
    <property type="term" value="P:regulation of DNA-templated transcription elongation"/>
    <property type="evidence" value="ECO:0007669"/>
    <property type="project" value="UniProtKB-UniRule"/>
</dbReference>
<evidence type="ECO:0000256" key="4">
    <source>
        <dbReference type="ARBA" id="ARBA00023125"/>
    </source>
</evidence>
<dbReference type="GO" id="GO:0070063">
    <property type="term" value="F:RNA polymerase binding"/>
    <property type="evidence" value="ECO:0007669"/>
    <property type="project" value="InterPro"/>
</dbReference>
<keyword evidence="11" id="KW-0648">Protein biosynthesis</keyword>
<dbReference type="InterPro" id="IPR036805">
    <property type="entry name" value="Tscrpt_elong_fac_GreA/B_N_sf"/>
</dbReference>
<dbReference type="SUPFAM" id="SSF54534">
    <property type="entry name" value="FKBP-like"/>
    <property type="match status" value="1"/>
</dbReference>
<dbReference type="InterPro" id="IPR028624">
    <property type="entry name" value="Tscrpt_elong_fac_GreA/B"/>
</dbReference>
<reference evidence="11 12" key="1">
    <citation type="submission" date="2020-10" db="EMBL/GenBank/DDBJ databases">
        <title>Connecting structure to function with the recovery of over 1000 high-quality activated sludge metagenome-assembled genomes encoding full-length rRNA genes using long-read sequencing.</title>
        <authorList>
            <person name="Singleton C.M."/>
            <person name="Petriglieri F."/>
            <person name="Kristensen J.M."/>
            <person name="Kirkegaard R.H."/>
            <person name="Michaelsen T.Y."/>
            <person name="Andersen M.H."/>
            <person name="Karst S.M."/>
            <person name="Dueholm M.S."/>
            <person name="Nielsen P.H."/>
            <person name="Albertsen M."/>
        </authorList>
    </citation>
    <scope>NUCLEOTIDE SEQUENCE [LARGE SCALE GENOMIC DNA]</scope>
    <source>
        <strain evidence="11">Lyne_18-Q3-R50-59_MAXAC.006</strain>
    </source>
</reference>
<dbReference type="SUPFAM" id="SSF46557">
    <property type="entry name" value="GreA transcript cleavage protein, N-terminal domain"/>
    <property type="match status" value="1"/>
</dbReference>
<comment type="similarity">
    <text evidence="1 8">Belongs to the GreA/GreB family.</text>
</comment>
<dbReference type="Gene3D" id="3.10.50.30">
    <property type="entry name" value="Transcription elongation factor, GreA/GreB, C-terminal domain"/>
    <property type="match status" value="1"/>
</dbReference>
<evidence type="ECO:0000256" key="6">
    <source>
        <dbReference type="ARBA" id="ARBA00024916"/>
    </source>
</evidence>
<dbReference type="InterPro" id="IPR018151">
    <property type="entry name" value="TF_GreA/GreB_CS"/>
</dbReference>
<organism evidence="11 12">
    <name type="scientific">Candidatus Neomicrothrix subdominans</name>
    <dbReference type="NCBI Taxonomy" id="2954438"/>
    <lineage>
        <taxon>Bacteria</taxon>
        <taxon>Bacillati</taxon>
        <taxon>Actinomycetota</taxon>
        <taxon>Acidimicrobiia</taxon>
        <taxon>Acidimicrobiales</taxon>
        <taxon>Microthrixaceae</taxon>
        <taxon>Candidatus Neomicrothrix</taxon>
    </lineage>
</organism>
<dbReference type="InterPro" id="IPR023459">
    <property type="entry name" value="Tscrpt_elong_fac_GreA/B_fam"/>
</dbReference>
<dbReference type="PANTHER" id="PTHR30437">
    <property type="entry name" value="TRANSCRIPTION ELONGATION FACTOR GREA"/>
    <property type="match status" value="1"/>
</dbReference>
<proteinExistence type="inferred from homology"/>
<evidence type="ECO:0000259" key="10">
    <source>
        <dbReference type="Pfam" id="PF03449"/>
    </source>
</evidence>
<evidence type="ECO:0000256" key="7">
    <source>
        <dbReference type="ARBA" id="ARBA00030776"/>
    </source>
</evidence>
<dbReference type="HAMAP" id="MF_00105">
    <property type="entry name" value="GreA_GreB"/>
    <property type="match status" value="1"/>
</dbReference>
<dbReference type="GO" id="GO:0003746">
    <property type="term" value="F:translation elongation factor activity"/>
    <property type="evidence" value="ECO:0007669"/>
    <property type="project" value="UniProtKB-KW"/>
</dbReference>
<protein>
    <recommendedName>
        <fullName evidence="2 8">Transcription elongation factor GreA</fullName>
    </recommendedName>
    <alternativeName>
        <fullName evidence="7 8">Transcript cleavage factor GreA</fullName>
    </alternativeName>
</protein>
<dbReference type="Pfam" id="PF01272">
    <property type="entry name" value="GreA_GreB"/>
    <property type="match status" value="1"/>
</dbReference>
<dbReference type="InterPro" id="IPR036953">
    <property type="entry name" value="GreA/GreB_C_sf"/>
</dbReference>
<comment type="caution">
    <text evidence="11">The sequence shown here is derived from an EMBL/GenBank/DDBJ whole genome shotgun (WGS) entry which is preliminary data.</text>
</comment>
<keyword evidence="3 8" id="KW-0805">Transcription regulation</keyword>
<sequence>MANTHELSQAAYDRLSAELNTLTSSGRLEIAEKIEAARELGDLKENGDYHAAKDEQGKMEARIGQIAGLLEDAVVVGDDGPIDAVRTGVTVSLRYEGDDEIDRYLYGSIEEQSGDIDVVSPTSPLGVQLGGKKVGDTVSFTAPNGNVLNVEIVAIDL</sequence>
<dbReference type="Proteomes" id="UP000727993">
    <property type="component" value="Unassembled WGS sequence"/>
</dbReference>
<dbReference type="GO" id="GO:0003677">
    <property type="term" value="F:DNA binding"/>
    <property type="evidence" value="ECO:0007669"/>
    <property type="project" value="UniProtKB-UniRule"/>
</dbReference>
<dbReference type="Pfam" id="PF03449">
    <property type="entry name" value="GreA_GreB_N"/>
    <property type="match status" value="1"/>
</dbReference>
<feature type="domain" description="Transcription elongation factor GreA/GreB C-terminal" evidence="9">
    <location>
        <begin position="83"/>
        <end position="155"/>
    </location>
</feature>
<evidence type="ECO:0000256" key="8">
    <source>
        <dbReference type="HAMAP-Rule" id="MF_00105"/>
    </source>
</evidence>
<evidence type="ECO:0000256" key="5">
    <source>
        <dbReference type="ARBA" id="ARBA00023163"/>
    </source>
</evidence>
<dbReference type="PIRSF" id="PIRSF006092">
    <property type="entry name" value="GreA_GreB"/>
    <property type="match status" value="1"/>
</dbReference>
<evidence type="ECO:0000256" key="1">
    <source>
        <dbReference type="ARBA" id="ARBA00008213"/>
    </source>
</evidence>
<keyword evidence="4 8" id="KW-0238">DNA-binding</keyword>
<keyword evidence="5 8" id="KW-0804">Transcription</keyword>
<accession>A0A936TCI6</accession>
<keyword evidence="11" id="KW-0251">Elongation factor</keyword>
<evidence type="ECO:0000256" key="3">
    <source>
        <dbReference type="ARBA" id="ARBA00023015"/>
    </source>
</evidence>